<dbReference type="Proteomes" id="UP000015106">
    <property type="component" value="Chromosome 6"/>
</dbReference>
<organism evidence="2 3">
    <name type="scientific">Triticum urartu</name>
    <name type="common">Red wild einkorn</name>
    <name type="synonym">Crithodium urartu</name>
    <dbReference type="NCBI Taxonomy" id="4572"/>
    <lineage>
        <taxon>Eukaryota</taxon>
        <taxon>Viridiplantae</taxon>
        <taxon>Streptophyta</taxon>
        <taxon>Embryophyta</taxon>
        <taxon>Tracheophyta</taxon>
        <taxon>Spermatophyta</taxon>
        <taxon>Magnoliopsida</taxon>
        <taxon>Liliopsida</taxon>
        <taxon>Poales</taxon>
        <taxon>Poaceae</taxon>
        <taxon>BOP clade</taxon>
        <taxon>Pooideae</taxon>
        <taxon>Triticodae</taxon>
        <taxon>Triticeae</taxon>
        <taxon>Triticinae</taxon>
        <taxon>Triticum</taxon>
    </lineage>
</organism>
<dbReference type="Gramene" id="TuG1812G0600001854.01.T01">
    <property type="protein sequence ID" value="TuG1812G0600001854.01.T01.cds396879"/>
    <property type="gene ID" value="TuG1812G0600001854.01"/>
</dbReference>
<reference evidence="2" key="2">
    <citation type="submission" date="2018-03" db="EMBL/GenBank/DDBJ databases">
        <title>The Triticum urartu genome reveals the dynamic nature of wheat genome evolution.</title>
        <authorList>
            <person name="Ling H."/>
            <person name="Ma B."/>
            <person name="Shi X."/>
            <person name="Liu H."/>
            <person name="Dong L."/>
            <person name="Sun H."/>
            <person name="Cao Y."/>
            <person name="Gao Q."/>
            <person name="Zheng S."/>
            <person name="Li Y."/>
            <person name="Yu Y."/>
            <person name="Du H."/>
            <person name="Qi M."/>
            <person name="Li Y."/>
            <person name="Yu H."/>
            <person name="Cui Y."/>
            <person name="Wang N."/>
            <person name="Chen C."/>
            <person name="Wu H."/>
            <person name="Zhao Y."/>
            <person name="Zhang J."/>
            <person name="Li Y."/>
            <person name="Zhou W."/>
            <person name="Zhang B."/>
            <person name="Hu W."/>
            <person name="Eijk M."/>
            <person name="Tang J."/>
            <person name="Witsenboer H."/>
            <person name="Zhao S."/>
            <person name="Li Z."/>
            <person name="Zhang A."/>
            <person name="Wang D."/>
            <person name="Liang C."/>
        </authorList>
    </citation>
    <scope>NUCLEOTIDE SEQUENCE [LARGE SCALE GENOMIC DNA]</scope>
    <source>
        <strain evidence="2">cv. G1812</strain>
    </source>
</reference>
<keyword evidence="3" id="KW-1185">Reference proteome</keyword>
<reference evidence="3" key="1">
    <citation type="journal article" date="2013" name="Nature">
        <title>Draft genome of the wheat A-genome progenitor Triticum urartu.</title>
        <authorList>
            <person name="Ling H.Q."/>
            <person name="Zhao S."/>
            <person name="Liu D."/>
            <person name="Wang J."/>
            <person name="Sun H."/>
            <person name="Zhang C."/>
            <person name="Fan H."/>
            <person name="Li D."/>
            <person name="Dong L."/>
            <person name="Tao Y."/>
            <person name="Gao C."/>
            <person name="Wu H."/>
            <person name="Li Y."/>
            <person name="Cui Y."/>
            <person name="Guo X."/>
            <person name="Zheng S."/>
            <person name="Wang B."/>
            <person name="Yu K."/>
            <person name="Liang Q."/>
            <person name="Yang W."/>
            <person name="Lou X."/>
            <person name="Chen J."/>
            <person name="Feng M."/>
            <person name="Jian J."/>
            <person name="Zhang X."/>
            <person name="Luo G."/>
            <person name="Jiang Y."/>
            <person name="Liu J."/>
            <person name="Wang Z."/>
            <person name="Sha Y."/>
            <person name="Zhang B."/>
            <person name="Wu H."/>
            <person name="Tang D."/>
            <person name="Shen Q."/>
            <person name="Xue P."/>
            <person name="Zou S."/>
            <person name="Wang X."/>
            <person name="Liu X."/>
            <person name="Wang F."/>
            <person name="Yang Y."/>
            <person name="An X."/>
            <person name="Dong Z."/>
            <person name="Zhang K."/>
            <person name="Zhang X."/>
            <person name="Luo M.C."/>
            <person name="Dvorak J."/>
            <person name="Tong Y."/>
            <person name="Wang J."/>
            <person name="Yang H."/>
            <person name="Li Z."/>
            <person name="Wang D."/>
            <person name="Zhang A."/>
            <person name="Wang J."/>
        </authorList>
    </citation>
    <scope>NUCLEOTIDE SEQUENCE</scope>
    <source>
        <strain evidence="3">cv. G1812</strain>
    </source>
</reference>
<accession>A0A8R7UW09</accession>
<sequence length="98" mass="10430">MPHLLLPPSLAQVGSGVSHSSATTGSSPPLLHVDAVDHAVAPHPWVRPSWTIFGGGTTPTSKKGNNRVRWLHPHPCARRRPEDKDAGSMACSSLRLSV</sequence>
<evidence type="ECO:0000313" key="3">
    <source>
        <dbReference type="Proteomes" id="UP000015106"/>
    </source>
</evidence>
<evidence type="ECO:0000313" key="2">
    <source>
        <dbReference type="EnsemblPlants" id="TuG1812G0600001854.01.T01.cds396879"/>
    </source>
</evidence>
<feature type="region of interest" description="Disordered" evidence="1">
    <location>
        <begin position="1"/>
        <end position="30"/>
    </location>
</feature>
<feature type="compositionally biased region" description="Polar residues" evidence="1">
    <location>
        <begin position="15"/>
        <end position="27"/>
    </location>
</feature>
<proteinExistence type="predicted"/>
<dbReference type="EnsemblPlants" id="TuG1812G0600001854.01.T01">
    <property type="protein sequence ID" value="TuG1812G0600001854.01.T01.cds396879"/>
    <property type="gene ID" value="TuG1812G0600001854.01"/>
</dbReference>
<reference evidence="2" key="3">
    <citation type="submission" date="2022-06" db="UniProtKB">
        <authorList>
            <consortium name="EnsemblPlants"/>
        </authorList>
    </citation>
    <scope>IDENTIFICATION</scope>
</reference>
<evidence type="ECO:0000256" key="1">
    <source>
        <dbReference type="SAM" id="MobiDB-lite"/>
    </source>
</evidence>
<dbReference type="AlphaFoldDB" id="A0A8R7UW09"/>
<name>A0A8R7UW09_TRIUA</name>
<feature type="region of interest" description="Disordered" evidence="1">
    <location>
        <begin position="75"/>
        <end position="98"/>
    </location>
</feature>
<protein>
    <submittedName>
        <fullName evidence="2">Uncharacterized protein</fullName>
    </submittedName>
</protein>